<dbReference type="Pfam" id="PF02561">
    <property type="entry name" value="FliS"/>
    <property type="match status" value="1"/>
</dbReference>
<accession>A0ABY5SY96</accession>
<dbReference type="Proteomes" id="UP001065265">
    <property type="component" value="Chromosome"/>
</dbReference>
<protein>
    <submittedName>
        <fullName evidence="1">Flagellar protein FliS</fullName>
    </submittedName>
</protein>
<keyword evidence="1" id="KW-0966">Cell projection</keyword>
<evidence type="ECO:0000313" key="2">
    <source>
        <dbReference type="Proteomes" id="UP001065265"/>
    </source>
</evidence>
<gene>
    <name evidence="1" type="ORF">L1F33_00680</name>
</gene>
<proteinExistence type="predicted"/>
<evidence type="ECO:0000313" key="1">
    <source>
        <dbReference type="EMBL" id="UVI39512.1"/>
    </source>
</evidence>
<dbReference type="EMBL" id="CP092471">
    <property type="protein sequence ID" value="UVI39512.1"/>
    <property type="molecule type" value="Genomic_DNA"/>
</dbReference>
<dbReference type="Gene3D" id="1.20.120.340">
    <property type="entry name" value="Flagellar protein FliS"/>
    <property type="match status" value="1"/>
</dbReference>
<dbReference type="RefSeq" id="WP_265558952.1">
    <property type="nucleotide sequence ID" value="NZ_CP092471.1"/>
</dbReference>
<name>A0ABY5SY96_9SPHN</name>
<sequence>MLSRSRPNEAYRQTSFEARLLGSSREELVLFCLEDFLDNLRHLELADTREDRQGRSRAITRCVTALTALELGIDRNAEMGATLAQFYGSAKSTLLDSIRQTDTRAIAGLKTDFGEIAGAFRGALYN</sequence>
<reference evidence="1" key="1">
    <citation type="submission" date="2022-02" db="EMBL/GenBank/DDBJ databases">
        <title>Qipengyuania spongiae sp. nov., isolated from marine sponge.</title>
        <authorList>
            <person name="Li Z."/>
            <person name="Zhang M."/>
        </authorList>
    </citation>
    <scope>NUCLEOTIDE SEQUENCE</scope>
    <source>
        <strain evidence="1">PHS-Z21</strain>
    </source>
</reference>
<organism evidence="1 2">
    <name type="scientific">Qipengyuania spongiae</name>
    <dbReference type="NCBI Taxonomy" id="2909673"/>
    <lineage>
        <taxon>Bacteria</taxon>
        <taxon>Pseudomonadati</taxon>
        <taxon>Pseudomonadota</taxon>
        <taxon>Alphaproteobacteria</taxon>
        <taxon>Sphingomonadales</taxon>
        <taxon>Erythrobacteraceae</taxon>
        <taxon>Qipengyuania</taxon>
    </lineage>
</organism>
<dbReference type="InterPro" id="IPR003713">
    <property type="entry name" value="FliS"/>
</dbReference>
<dbReference type="SUPFAM" id="SSF101116">
    <property type="entry name" value="Flagellar export chaperone FliS"/>
    <property type="match status" value="1"/>
</dbReference>
<dbReference type="InterPro" id="IPR036584">
    <property type="entry name" value="FliS_sf"/>
</dbReference>
<keyword evidence="1" id="KW-0969">Cilium</keyword>
<keyword evidence="2" id="KW-1185">Reference proteome</keyword>
<keyword evidence="1" id="KW-0282">Flagellum</keyword>